<accession>A0A8H7MME2</accession>
<sequence length="231" mass="26640">MSIPSRAIESKTLSKYGPAALLTIHVGKEPDHQEFVAHESFLICRSEFFRRAVNGRWEEAETRVVKLPEDSSEVFARYLDCAYTNRATSELLDRPSYDILSWNDTRNIAHIDVHNLNRLYILADKLQDPATKNAAIRTLFRVFHWEHPSRRILSPSLSHISMVYENTPEHSPLRCLFVDITLRYPLEGLRQIMTELPREFLMDLAIMLQGIATNTADVARQNGVEAYLERS</sequence>
<comment type="caution">
    <text evidence="2">The sequence shown here is derived from an EMBL/GenBank/DDBJ whole genome shotgun (WGS) entry which is preliminary data.</text>
</comment>
<protein>
    <recommendedName>
        <fullName evidence="1">BTB domain-containing protein</fullName>
    </recommendedName>
</protein>
<keyword evidence="3" id="KW-1185">Reference proteome</keyword>
<dbReference type="OrthoDB" id="1022638at2759"/>
<dbReference type="InterPro" id="IPR000210">
    <property type="entry name" value="BTB/POZ_dom"/>
</dbReference>
<proteinExistence type="predicted"/>
<dbReference type="EMBL" id="RZGK01000002">
    <property type="protein sequence ID" value="KAF9701363.1"/>
    <property type="molecule type" value="Genomic_DNA"/>
</dbReference>
<evidence type="ECO:0000313" key="3">
    <source>
        <dbReference type="Proteomes" id="UP000651452"/>
    </source>
</evidence>
<dbReference type="PANTHER" id="PTHR47843">
    <property type="entry name" value="BTB DOMAIN-CONTAINING PROTEIN-RELATED"/>
    <property type="match status" value="1"/>
</dbReference>
<dbReference type="SUPFAM" id="SSF54695">
    <property type="entry name" value="POZ domain"/>
    <property type="match status" value="1"/>
</dbReference>
<feature type="domain" description="BTB" evidence="1">
    <location>
        <begin position="20"/>
        <end position="91"/>
    </location>
</feature>
<name>A0A8H7MME2_9PLEO</name>
<dbReference type="Gene3D" id="3.30.710.10">
    <property type="entry name" value="Potassium Channel Kv1.1, Chain A"/>
    <property type="match status" value="1"/>
</dbReference>
<dbReference type="PROSITE" id="PS50097">
    <property type="entry name" value="BTB"/>
    <property type="match status" value="1"/>
</dbReference>
<organism evidence="2 3">
    <name type="scientific">Ascochyta lentis</name>
    <dbReference type="NCBI Taxonomy" id="205686"/>
    <lineage>
        <taxon>Eukaryota</taxon>
        <taxon>Fungi</taxon>
        <taxon>Dikarya</taxon>
        <taxon>Ascomycota</taxon>
        <taxon>Pezizomycotina</taxon>
        <taxon>Dothideomycetes</taxon>
        <taxon>Pleosporomycetidae</taxon>
        <taxon>Pleosporales</taxon>
        <taxon>Pleosporineae</taxon>
        <taxon>Didymellaceae</taxon>
        <taxon>Ascochyta</taxon>
    </lineage>
</organism>
<reference evidence="2" key="1">
    <citation type="submission" date="2018-12" db="EMBL/GenBank/DDBJ databases">
        <authorList>
            <person name="Syme R.A."/>
            <person name="Farfan-Caceres L."/>
            <person name="Lichtenzveig J."/>
        </authorList>
    </citation>
    <scope>NUCLEOTIDE SEQUENCE</scope>
    <source>
        <strain evidence="2">Al4</strain>
    </source>
</reference>
<evidence type="ECO:0000313" key="2">
    <source>
        <dbReference type="EMBL" id="KAF9701363.1"/>
    </source>
</evidence>
<evidence type="ECO:0000259" key="1">
    <source>
        <dbReference type="PROSITE" id="PS50097"/>
    </source>
</evidence>
<gene>
    <name evidence="2" type="ORF">EKO04_000766</name>
</gene>
<dbReference type="CDD" id="cd18186">
    <property type="entry name" value="BTB_POZ_ZBTB_KLHL-like"/>
    <property type="match status" value="1"/>
</dbReference>
<dbReference type="Pfam" id="PF00651">
    <property type="entry name" value="BTB"/>
    <property type="match status" value="1"/>
</dbReference>
<dbReference type="AlphaFoldDB" id="A0A8H7MME2"/>
<dbReference type="PANTHER" id="PTHR47843:SF2">
    <property type="entry name" value="BTB DOMAIN-CONTAINING PROTEIN"/>
    <property type="match status" value="1"/>
</dbReference>
<dbReference type="Proteomes" id="UP000651452">
    <property type="component" value="Unassembled WGS sequence"/>
</dbReference>
<dbReference type="InterPro" id="IPR011333">
    <property type="entry name" value="SKP1/BTB/POZ_sf"/>
</dbReference>
<reference evidence="2" key="2">
    <citation type="submission" date="2020-09" db="EMBL/GenBank/DDBJ databases">
        <title>Reference genome assembly for Australian Ascochyta lentis isolate Al4.</title>
        <authorList>
            <person name="Lee R.C."/>
            <person name="Farfan-Caceres L.M."/>
            <person name="Debler J.W."/>
            <person name="Williams A.H."/>
            <person name="Henares B.M."/>
        </authorList>
    </citation>
    <scope>NUCLEOTIDE SEQUENCE</scope>
    <source>
        <strain evidence="2">Al4</strain>
    </source>
</reference>